<dbReference type="Gene3D" id="1.20.900.10">
    <property type="entry name" value="Dbl homology (DH) domain"/>
    <property type="match status" value="1"/>
</dbReference>
<dbReference type="AlphaFoldDB" id="A0A0J8QQV7"/>
<dbReference type="SUPFAM" id="SSF48065">
    <property type="entry name" value="DBL homology domain (DH-domain)"/>
    <property type="match status" value="1"/>
</dbReference>
<dbReference type="PROSITE" id="PS50010">
    <property type="entry name" value="DH_2"/>
    <property type="match status" value="1"/>
</dbReference>
<dbReference type="EMBL" id="DS268119">
    <property type="protein sequence ID" value="KMU74906.1"/>
    <property type="molecule type" value="Genomic_DNA"/>
</dbReference>
<keyword evidence="1" id="KW-0597">Phosphoprotein</keyword>
<dbReference type="Proteomes" id="UP000054559">
    <property type="component" value="Unassembled WGS sequence"/>
</dbReference>
<dbReference type="InterPro" id="IPR041675">
    <property type="entry name" value="PH_5"/>
</dbReference>
<dbReference type="Pfam" id="PF15405">
    <property type="entry name" value="PH_5"/>
    <property type="match status" value="1"/>
</dbReference>
<evidence type="ECO:0000313" key="5">
    <source>
        <dbReference type="Proteomes" id="UP000054559"/>
    </source>
</evidence>
<feature type="domain" description="DH" evidence="3">
    <location>
        <begin position="13"/>
        <end position="51"/>
    </location>
</feature>
<dbReference type="InterPro" id="IPR035899">
    <property type="entry name" value="DBL_dom_sf"/>
</dbReference>
<dbReference type="GO" id="GO:0005085">
    <property type="term" value="F:guanyl-nucleotide exchange factor activity"/>
    <property type="evidence" value="ECO:0007669"/>
    <property type="project" value="UniProtKB-KW"/>
</dbReference>
<name>A0A0J8QQV7_COCIT</name>
<reference evidence="5" key="1">
    <citation type="journal article" date="2010" name="Genome Res.">
        <title>Population genomic sequencing of Coccidioides fungi reveals recent hybridization and transposon control.</title>
        <authorList>
            <person name="Neafsey D.E."/>
            <person name="Barker B.M."/>
            <person name="Sharpton T.J."/>
            <person name="Stajich J.E."/>
            <person name="Park D.J."/>
            <person name="Whiston E."/>
            <person name="Hung C.-Y."/>
            <person name="McMahan C."/>
            <person name="White J."/>
            <person name="Sykes S."/>
            <person name="Heiman D."/>
            <person name="Young S."/>
            <person name="Zeng Q."/>
            <person name="Abouelleil A."/>
            <person name="Aftuck L."/>
            <person name="Bessette D."/>
            <person name="Brown A."/>
            <person name="FitzGerald M."/>
            <person name="Lui A."/>
            <person name="Macdonald J.P."/>
            <person name="Priest M."/>
            <person name="Orbach M.J."/>
            <person name="Galgiani J.N."/>
            <person name="Kirkland T.N."/>
            <person name="Cole G.T."/>
            <person name="Birren B.W."/>
            <person name="Henn M.R."/>
            <person name="Taylor J.W."/>
            <person name="Rounsley S.D."/>
        </authorList>
    </citation>
    <scope>NUCLEOTIDE SEQUENCE [LARGE SCALE GENOMIC DNA]</scope>
    <source>
        <strain evidence="5">RMSCC 3703</strain>
    </source>
</reference>
<organism evidence="4 5">
    <name type="scientific">Coccidioides immitis RMSCC 3703</name>
    <dbReference type="NCBI Taxonomy" id="454286"/>
    <lineage>
        <taxon>Eukaryota</taxon>
        <taxon>Fungi</taxon>
        <taxon>Dikarya</taxon>
        <taxon>Ascomycota</taxon>
        <taxon>Pezizomycotina</taxon>
        <taxon>Eurotiomycetes</taxon>
        <taxon>Eurotiomycetidae</taxon>
        <taxon>Onygenales</taxon>
        <taxon>Onygenaceae</taxon>
        <taxon>Coccidioides</taxon>
    </lineage>
</organism>
<dbReference type="InterPro" id="IPR052233">
    <property type="entry name" value="Rho-type_GEFs"/>
</dbReference>
<gene>
    <name evidence="4" type="ORF">CISG_00835</name>
</gene>
<dbReference type="InterPro" id="IPR001180">
    <property type="entry name" value="CNH_dom"/>
</dbReference>
<dbReference type="PANTHER" id="PTHR46572">
    <property type="entry name" value="RHO1 GDP-GTP EXCHANGE PROTEIN 1-RELATED"/>
    <property type="match status" value="1"/>
</dbReference>
<sequence length="308" mass="35223">MHDRKKATSSILYPLLLENVVKYTKDDNPDKQDIPKAIALIRDFLSRVNTESGKSENHFNLMQLNMALKFAPGDYVDLKLTEENRTMLIKMAFKKGPTDSSEVTAYLFDHAVLLVRIKAVNKREEYRPLAAQPMHHQLPKMLSLSRSDTLGKGGYDQTLWATSQTQRKRFIELVEGQQRKLREHSSNFYSKTVLCEGFFTAVNRVNCLVPIDGGRKLVYGTDNGIYLSERWPKDKSAKPKRVLDATAVTQIDTLEEYQLKLWMCTKHKTRLYAEHKRIQGHVYIFKSGIGLGRHLVCSVKTSALSSTI</sequence>
<protein>
    <submittedName>
        <fullName evidence="4">Rho1 guanine nucleotide exchange factor 1</fullName>
    </submittedName>
</protein>
<dbReference type="OrthoDB" id="2272012at2759"/>
<keyword evidence="2" id="KW-0344">Guanine-nucleotide releasing factor</keyword>
<proteinExistence type="predicted"/>
<evidence type="ECO:0000256" key="1">
    <source>
        <dbReference type="ARBA" id="ARBA00022553"/>
    </source>
</evidence>
<dbReference type="PANTHER" id="PTHR46572:SF2">
    <property type="entry name" value="RHO1 GDP-GTP EXCHANGE PROTEIN 1-RELATED"/>
    <property type="match status" value="1"/>
</dbReference>
<evidence type="ECO:0000259" key="3">
    <source>
        <dbReference type="PROSITE" id="PS50010"/>
    </source>
</evidence>
<dbReference type="InterPro" id="IPR011993">
    <property type="entry name" value="PH-like_dom_sf"/>
</dbReference>
<evidence type="ECO:0000313" key="4">
    <source>
        <dbReference type="EMBL" id="KMU74906.1"/>
    </source>
</evidence>
<dbReference type="STRING" id="454286.A0A0J8QQV7"/>
<dbReference type="Pfam" id="PF00780">
    <property type="entry name" value="CNH"/>
    <property type="match status" value="1"/>
</dbReference>
<dbReference type="InterPro" id="IPR000219">
    <property type="entry name" value="DH_dom"/>
</dbReference>
<dbReference type="Gene3D" id="2.30.29.30">
    <property type="entry name" value="Pleckstrin-homology domain (PH domain)/Phosphotyrosine-binding domain (PTB)"/>
    <property type="match status" value="1"/>
</dbReference>
<evidence type="ECO:0000256" key="2">
    <source>
        <dbReference type="ARBA" id="ARBA00022658"/>
    </source>
</evidence>
<accession>A0A0J8QQV7</accession>